<evidence type="ECO:0000313" key="3">
    <source>
        <dbReference type="Proteomes" id="UP000059680"/>
    </source>
</evidence>
<dbReference type="PaxDb" id="39947-A0A0P0VTJ9"/>
<dbReference type="AlphaFoldDB" id="A0A0P0VTJ9"/>
<reference evidence="3" key="1">
    <citation type="journal article" date="2005" name="Nature">
        <title>The map-based sequence of the rice genome.</title>
        <authorList>
            <consortium name="International rice genome sequencing project (IRGSP)"/>
            <person name="Matsumoto T."/>
            <person name="Wu J."/>
            <person name="Kanamori H."/>
            <person name="Katayose Y."/>
            <person name="Fujisawa M."/>
            <person name="Namiki N."/>
            <person name="Mizuno H."/>
            <person name="Yamamoto K."/>
            <person name="Antonio B.A."/>
            <person name="Baba T."/>
            <person name="Sakata K."/>
            <person name="Nagamura Y."/>
            <person name="Aoki H."/>
            <person name="Arikawa K."/>
            <person name="Arita K."/>
            <person name="Bito T."/>
            <person name="Chiden Y."/>
            <person name="Fujitsuka N."/>
            <person name="Fukunaka R."/>
            <person name="Hamada M."/>
            <person name="Harada C."/>
            <person name="Hayashi A."/>
            <person name="Hijishita S."/>
            <person name="Honda M."/>
            <person name="Hosokawa S."/>
            <person name="Ichikawa Y."/>
            <person name="Idonuma A."/>
            <person name="Iijima M."/>
            <person name="Ikeda M."/>
            <person name="Ikeno M."/>
            <person name="Ito K."/>
            <person name="Ito S."/>
            <person name="Ito T."/>
            <person name="Ito Y."/>
            <person name="Ito Y."/>
            <person name="Iwabuchi A."/>
            <person name="Kamiya K."/>
            <person name="Karasawa W."/>
            <person name="Kurita K."/>
            <person name="Katagiri S."/>
            <person name="Kikuta A."/>
            <person name="Kobayashi H."/>
            <person name="Kobayashi N."/>
            <person name="Machita K."/>
            <person name="Maehara T."/>
            <person name="Masukawa M."/>
            <person name="Mizubayashi T."/>
            <person name="Mukai Y."/>
            <person name="Nagasaki H."/>
            <person name="Nagata Y."/>
            <person name="Naito S."/>
            <person name="Nakashima M."/>
            <person name="Nakama Y."/>
            <person name="Nakamichi Y."/>
            <person name="Nakamura M."/>
            <person name="Meguro A."/>
            <person name="Negishi M."/>
            <person name="Ohta I."/>
            <person name="Ohta T."/>
            <person name="Okamoto M."/>
            <person name="Ono N."/>
            <person name="Saji S."/>
            <person name="Sakaguchi M."/>
            <person name="Sakai K."/>
            <person name="Shibata M."/>
            <person name="Shimokawa T."/>
            <person name="Song J."/>
            <person name="Takazaki Y."/>
            <person name="Terasawa K."/>
            <person name="Tsugane M."/>
            <person name="Tsuji K."/>
            <person name="Ueda S."/>
            <person name="Waki K."/>
            <person name="Yamagata H."/>
            <person name="Yamamoto M."/>
            <person name="Yamamoto S."/>
            <person name="Yamane H."/>
            <person name="Yoshiki S."/>
            <person name="Yoshihara R."/>
            <person name="Yukawa K."/>
            <person name="Zhong H."/>
            <person name="Yano M."/>
            <person name="Yuan Q."/>
            <person name="Ouyang S."/>
            <person name="Liu J."/>
            <person name="Jones K.M."/>
            <person name="Gansberger K."/>
            <person name="Moffat K."/>
            <person name="Hill J."/>
            <person name="Bera J."/>
            <person name="Fadrosh D."/>
            <person name="Jin S."/>
            <person name="Johri S."/>
            <person name="Kim M."/>
            <person name="Overton L."/>
            <person name="Reardon M."/>
            <person name="Tsitrin T."/>
            <person name="Vuong H."/>
            <person name="Weaver B."/>
            <person name="Ciecko A."/>
            <person name="Tallon L."/>
            <person name="Jackson J."/>
            <person name="Pai G."/>
            <person name="Aken S.V."/>
            <person name="Utterback T."/>
            <person name="Reidmuller S."/>
            <person name="Feldblyum T."/>
            <person name="Hsiao J."/>
            <person name="Zismann V."/>
            <person name="Iobst S."/>
            <person name="de Vazeille A.R."/>
            <person name="Buell C.R."/>
            <person name="Ying K."/>
            <person name="Li Y."/>
            <person name="Lu T."/>
            <person name="Huang Y."/>
            <person name="Zhao Q."/>
            <person name="Feng Q."/>
            <person name="Zhang L."/>
            <person name="Zhu J."/>
            <person name="Weng Q."/>
            <person name="Mu J."/>
            <person name="Lu Y."/>
            <person name="Fan D."/>
            <person name="Liu Y."/>
            <person name="Guan J."/>
            <person name="Zhang Y."/>
            <person name="Yu S."/>
            <person name="Liu X."/>
            <person name="Zhang Y."/>
            <person name="Hong G."/>
            <person name="Han B."/>
            <person name="Choisne N."/>
            <person name="Demange N."/>
            <person name="Orjeda G."/>
            <person name="Samain S."/>
            <person name="Cattolico L."/>
            <person name="Pelletier E."/>
            <person name="Couloux A."/>
            <person name="Segurens B."/>
            <person name="Wincker P."/>
            <person name="D'Hont A."/>
            <person name="Scarpelli C."/>
            <person name="Weissenbach J."/>
            <person name="Salanoubat M."/>
            <person name="Quetier F."/>
            <person name="Yu Y."/>
            <person name="Kim H.R."/>
            <person name="Rambo T."/>
            <person name="Currie J."/>
            <person name="Collura K."/>
            <person name="Luo M."/>
            <person name="Yang T."/>
            <person name="Ammiraju J.S.S."/>
            <person name="Engler F."/>
            <person name="Soderlund C."/>
            <person name="Wing R.A."/>
            <person name="Palmer L.E."/>
            <person name="de la Bastide M."/>
            <person name="Spiegel L."/>
            <person name="Nascimento L."/>
            <person name="Zutavern T."/>
            <person name="O'Shaughnessy A."/>
            <person name="Dike S."/>
            <person name="Dedhia N."/>
            <person name="Preston R."/>
            <person name="Balija V."/>
            <person name="McCombie W.R."/>
            <person name="Chow T."/>
            <person name="Chen H."/>
            <person name="Chung M."/>
            <person name="Chen C."/>
            <person name="Shaw J."/>
            <person name="Wu H."/>
            <person name="Hsiao K."/>
            <person name="Chao Y."/>
            <person name="Chu M."/>
            <person name="Cheng C."/>
            <person name="Hour A."/>
            <person name="Lee P."/>
            <person name="Lin S."/>
            <person name="Lin Y."/>
            <person name="Liou J."/>
            <person name="Liu S."/>
            <person name="Hsing Y."/>
            <person name="Raghuvanshi S."/>
            <person name="Mohanty A."/>
            <person name="Bharti A.K."/>
            <person name="Gaur A."/>
            <person name="Gupta V."/>
            <person name="Kumar D."/>
            <person name="Ravi V."/>
            <person name="Vij S."/>
            <person name="Kapur A."/>
            <person name="Khurana P."/>
            <person name="Khurana P."/>
            <person name="Khurana J.P."/>
            <person name="Tyagi A.K."/>
            <person name="Gaikwad K."/>
            <person name="Singh A."/>
            <person name="Dalal V."/>
            <person name="Srivastava S."/>
            <person name="Dixit A."/>
            <person name="Pal A.K."/>
            <person name="Ghazi I.A."/>
            <person name="Yadav M."/>
            <person name="Pandit A."/>
            <person name="Bhargava A."/>
            <person name="Sureshbabu K."/>
            <person name="Batra K."/>
            <person name="Sharma T.R."/>
            <person name="Mohapatra T."/>
            <person name="Singh N.K."/>
            <person name="Messing J."/>
            <person name="Nelson A.B."/>
            <person name="Fuks G."/>
            <person name="Kavchok S."/>
            <person name="Keizer G."/>
            <person name="Linton E."/>
            <person name="Llaca V."/>
            <person name="Song R."/>
            <person name="Tanyolac B."/>
            <person name="Young S."/>
            <person name="Ho-Il K."/>
            <person name="Hahn J.H."/>
            <person name="Sangsakoo G."/>
            <person name="Vanavichit A."/>
            <person name="de Mattos Luiz.A.T."/>
            <person name="Zimmer P.D."/>
            <person name="Malone G."/>
            <person name="Dellagostin O."/>
            <person name="de Oliveira A.C."/>
            <person name="Bevan M."/>
            <person name="Bancroft I."/>
            <person name="Minx P."/>
            <person name="Cordum H."/>
            <person name="Wilson R."/>
            <person name="Cheng Z."/>
            <person name="Jin W."/>
            <person name="Jiang J."/>
            <person name="Leong S.A."/>
            <person name="Iwama H."/>
            <person name="Gojobori T."/>
            <person name="Itoh T."/>
            <person name="Niimura Y."/>
            <person name="Fujii Y."/>
            <person name="Habara T."/>
            <person name="Sakai H."/>
            <person name="Sato Y."/>
            <person name="Wilson G."/>
            <person name="Kumar K."/>
            <person name="McCouch S."/>
            <person name="Juretic N."/>
            <person name="Hoen D."/>
            <person name="Wright S."/>
            <person name="Bruskiewich R."/>
            <person name="Bureau T."/>
            <person name="Miyao A."/>
            <person name="Hirochika H."/>
            <person name="Nishikawa T."/>
            <person name="Kadowaki K."/>
            <person name="Sugiura M."/>
            <person name="Burr B."/>
            <person name="Sasaki T."/>
        </authorList>
    </citation>
    <scope>NUCLEOTIDE SEQUENCE [LARGE SCALE GENOMIC DNA]</scope>
    <source>
        <strain evidence="3">cv. Nipponbare</strain>
    </source>
</reference>
<evidence type="ECO:0000313" key="2">
    <source>
        <dbReference type="EMBL" id="BAS82397.1"/>
    </source>
</evidence>
<dbReference type="Gramene" id="Os03t0159150-00">
    <property type="protein sequence ID" value="Os03t0159150-00"/>
    <property type="gene ID" value="Os03g0159150"/>
</dbReference>
<accession>A0A0P0VTJ9</accession>
<feature type="non-terminal residue" evidence="2">
    <location>
        <position position="224"/>
    </location>
</feature>
<reference evidence="2 3" key="3">
    <citation type="journal article" date="2013" name="Rice">
        <title>Improvement of the Oryza sativa Nipponbare reference genome using next generation sequence and optical map data.</title>
        <authorList>
            <person name="Kawahara Y."/>
            <person name="de la Bastide M."/>
            <person name="Hamilton J.P."/>
            <person name="Kanamori H."/>
            <person name="McCombie W.R."/>
            <person name="Ouyang S."/>
            <person name="Schwartz D.C."/>
            <person name="Tanaka T."/>
            <person name="Wu J."/>
            <person name="Zhou S."/>
            <person name="Childs K.L."/>
            <person name="Davidson R.M."/>
            <person name="Lin H."/>
            <person name="Quesada-Ocampo L."/>
            <person name="Vaillancourt B."/>
            <person name="Sakai H."/>
            <person name="Lee S.S."/>
            <person name="Kim J."/>
            <person name="Numa H."/>
            <person name="Itoh T."/>
            <person name="Buell C.R."/>
            <person name="Matsumoto T."/>
        </authorList>
    </citation>
    <scope>NUCLEOTIDE SEQUENCE [LARGE SCALE GENOMIC DNA]</scope>
    <source>
        <strain evidence="3">cv. Nipponbare</strain>
    </source>
</reference>
<protein>
    <submittedName>
        <fullName evidence="2">Os03g0159150 protein</fullName>
    </submittedName>
</protein>
<name>A0A0P0VTJ9_ORYSJ</name>
<dbReference type="EMBL" id="AP014959">
    <property type="protein sequence ID" value="BAS82397.1"/>
    <property type="molecule type" value="Genomic_DNA"/>
</dbReference>
<proteinExistence type="predicted"/>
<reference evidence="2 3" key="2">
    <citation type="journal article" date="2013" name="Plant Cell Physiol.">
        <title>Rice Annotation Project Database (RAP-DB): an integrative and interactive database for rice genomics.</title>
        <authorList>
            <person name="Sakai H."/>
            <person name="Lee S.S."/>
            <person name="Tanaka T."/>
            <person name="Numa H."/>
            <person name="Kim J."/>
            <person name="Kawahara Y."/>
            <person name="Wakimoto H."/>
            <person name="Yang C.C."/>
            <person name="Iwamoto M."/>
            <person name="Abe T."/>
            <person name="Yamada Y."/>
            <person name="Muto A."/>
            <person name="Inokuchi H."/>
            <person name="Ikemura T."/>
            <person name="Matsumoto T."/>
            <person name="Sasaki T."/>
            <person name="Itoh T."/>
        </authorList>
    </citation>
    <scope>NUCLEOTIDE SEQUENCE [LARGE SCALE GENOMIC DNA]</scope>
    <source>
        <strain evidence="3">cv. Nipponbare</strain>
    </source>
</reference>
<feature type="region of interest" description="Disordered" evidence="1">
    <location>
        <begin position="128"/>
        <end position="197"/>
    </location>
</feature>
<sequence>MRWQLLLLRRCRLEPGLLGVPAVEALVVLGEVLPLGVVLRQLQLLLLRRRRRVMRRPDFMAGPAREVRELGQRGELEGVIRRQGEVGAHAAVGEEHGAAVQVVEAVRRRGRGLHPRLLLRLRRRTEGGGRRRGGVARARARRRRMPPGVAGRRRGRGRGARGGGRRPRPLLPGGRRRAPARLAGRHRGGGGGGGGVLGVRRVRVLHRIRDGLGNSGNGGDWGFR</sequence>
<dbReference type="InParanoid" id="A0A0P0VTJ9"/>
<keyword evidence="3" id="KW-1185">Reference proteome</keyword>
<organism evidence="2 3">
    <name type="scientific">Oryza sativa subsp. japonica</name>
    <name type="common">Rice</name>
    <dbReference type="NCBI Taxonomy" id="39947"/>
    <lineage>
        <taxon>Eukaryota</taxon>
        <taxon>Viridiplantae</taxon>
        <taxon>Streptophyta</taxon>
        <taxon>Embryophyta</taxon>
        <taxon>Tracheophyta</taxon>
        <taxon>Spermatophyta</taxon>
        <taxon>Magnoliopsida</taxon>
        <taxon>Liliopsida</taxon>
        <taxon>Poales</taxon>
        <taxon>Poaceae</taxon>
        <taxon>BOP clade</taxon>
        <taxon>Oryzoideae</taxon>
        <taxon>Oryzeae</taxon>
        <taxon>Oryzinae</taxon>
        <taxon>Oryza</taxon>
        <taxon>Oryza sativa</taxon>
    </lineage>
</organism>
<feature type="compositionally biased region" description="Basic residues" evidence="1">
    <location>
        <begin position="130"/>
        <end position="188"/>
    </location>
</feature>
<evidence type="ECO:0000256" key="1">
    <source>
        <dbReference type="SAM" id="MobiDB-lite"/>
    </source>
</evidence>
<dbReference type="Proteomes" id="UP000059680">
    <property type="component" value="Chromosome 3"/>
</dbReference>
<gene>
    <name evidence="2" type="ordered locus">Os03g0159150</name>
    <name evidence="2" type="ORF">OSNPB_030159150</name>
</gene>